<sequence>MPWYEGCGGERLWYREQGQGPALVLIHGWCMSSAIWRFQLDRLSDGFRVIAPDLRGHGDSPHGSAECCRETYVADLAALFRHLDLHGAILAGWSLGTQVAISAVPLLRERLDGLALICGTPCFTSREDFPHGLAPVEAEGMALKVRRNLKRALEGFAARMFAPGELVGNDRADEIRALVAGIPAPETEVALQSLTSLAEADVRSELAAIDLPTLVISGGLDPICPAPASAYMAERIPACRHVTYAGCGHAPFLTHCDAVNARLTDFCREVQGSV</sequence>
<dbReference type="InterPro" id="IPR029058">
    <property type="entry name" value="AB_hydrolase_fold"/>
</dbReference>
<feature type="domain" description="AB hydrolase-1" evidence="2">
    <location>
        <begin position="21"/>
        <end position="255"/>
    </location>
</feature>
<dbReference type="PRINTS" id="PR00111">
    <property type="entry name" value="ABHYDROLASE"/>
</dbReference>
<reference evidence="3 4" key="1">
    <citation type="submission" date="2019-04" db="EMBL/GenBank/DDBJ databases">
        <title>Geobacter ruber sp. nov., ferric-reducing bacteria isolated from paddy soil.</title>
        <authorList>
            <person name="Xu Z."/>
            <person name="Masuda Y."/>
            <person name="Itoh H."/>
            <person name="Senoo K."/>
        </authorList>
    </citation>
    <scope>NUCLEOTIDE SEQUENCE [LARGE SCALE GENOMIC DNA]</scope>
    <source>
        <strain evidence="3 4">Red88</strain>
    </source>
</reference>
<keyword evidence="4" id="KW-1185">Reference proteome</keyword>
<gene>
    <name evidence="3" type="ORF">ET418_01850</name>
</gene>
<organism evidence="3 4">
    <name type="scientific">Oryzomonas rubra</name>
    <dbReference type="NCBI Taxonomy" id="2509454"/>
    <lineage>
        <taxon>Bacteria</taxon>
        <taxon>Pseudomonadati</taxon>
        <taxon>Thermodesulfobacteriota</taxon>
        <taxon>Desulfuromonadia</taxon>
        <taxon>Geobacterales</taxon>
        <taxon>Geobacteraceae</taxon>
        <taxon>Oryzomonas</taxon>
    </lineage>
</organism>
<accession>A0A5A9XQD9</accession>
<evidence type="ECO:0000256" key="1">
    <source>
        <dbReference type="ARBA" id="ARBA00022801"/>
    </source>
</evidence>
<dbReference type="Pfam" id="PF00561">
    <property type="entry name" value="Abhydrolase_1"/>
    <property type="match status" value="1"/>
</dbReference>
<keyword evidence="1 3" id="KW-0378">Hydrolase</keyword>
<proteinExistence type="predicted"/>
<dbReference type="PANTHER" id="PTHR43798">
    <property type="entry name" value="MONOACYLGLYCEROL LIPASE"/>
    <property type="match status" value="1"/>
</dbReference>
<dbReference type="GO" id="GO:0016787">
    <property type="term" value="F:hydrolase activity"/>
    <property type="evidence" value="ECO:0007669"/>
    <property type="project" value="UniProtKB-KW"/>
</dbReference>
<dbReference type="EMBL" id="SRSD01000001">
    <property type="protein sequence ID" value="KAA0895286.1"/>
    <property type="molecule type" value="Genomic_DNA"/>
</dbReference>
<dbReference type="Proteomes" id="UP000324298">
    <property type="component" value="Unassembled WGS sequence"/>
</dbReference>
<dbReference type="PANTHER" id="PTHR43798:SF31">
    <property type="entry name" value="AB HYDROLASE SUPERFAMILY PROTEIN YCLE"/>
    <property type="match status" value="1"/>
</dbReference>
<protein>
    <submittedName>
        <fullName evidence="3">Alpha/beta fold hydrolase</fullName>
    </submittedName>
</protein>
<dbReference type="OrthoDB" id="9785408at2"/>
<comment type="caution">
    <text evidence="3">The sequence shown here is derived from an EMBL/GenBank/DDBJ whole genome shotgun (WGS) entry which is preliminary data.</text>
</comment>
<name>A0A5A9XQD9_9BACT</name>
<evidence type="ECO:0000259" key="2">
    <source>
        <dbReference type="Pfam" id="PF00561"/>
    </source>
</evidence>
<dbReference type="InterPro" id="IPR000073">
    <property type="entry name" value="AB_hydrolase_1"/>
</dbReference>
<dbReference type="SUPFAM" id="SSF53474">
    <property type="entry name" value="alpha/beta-Hydrolases"/>
    <property type="match status" value="1"/>
</dbReference>
<dbReference type="AlphaFoldDB" id="A0A5A9XQD9"/>
<dbReference type="Gene3D" id="3.40.50.1820">
    <property type="entry name" value="alpha/beta hydrolase"/>
    <property type="match status" value="1"/>
</dbReference>
<dbReference type="RefSeq" id="WP_149305867.1">
    <property type="nucleotide sequence ID" value="NZ_SRSD01000001.1"/>
</dbReference>
<dbReference type="InterPro" id="IPR050266">
    <property type="entry name" value="AB_hydrolase_sf"/>
</dbReference>
<evidence type="ECO:0000313" key="3">
    <source>
        <dbReference type="EMBL" id="KAA0895286.1"/>
    </source>
</evidence>
<evidence type="ECO:0000313" key="4">
    <source>
        <dbReference type="Proteomes" id="UP000324298"/>
    </source>
</evidence>
<dbReference type="GO" id="GO:0016020">
    <property type="term" value="C:membrane"/>
    <property type="evidence" value="ECO:0007669"/>
    <property type="project" value="TreeGrafter"/>
</dbReference>